<keyword evidence="1" id="KW-0472">Membrane</keyword>
<dbReference type="Proteomes" id="UP000733744">
    <property type="component" value="Unassembled WGS sequence"/>
</dbReference>
<gene>
    <name evidence="2" type="ORF">EKO24_012050</name>
</gene>
<keyword evidence="1" id="KW-1133">Transmembrane helix</keyword>
<proteinExistence type="predicted"/>
<organism evidence="2 3">
    <name type="scientific">Candidatus Methylobacter oryzae</name>
    <dbReference type="NCBI Taxonomy" id="2497749"/>
    <lineage>
        <taxon>Bacteria</taxon>
        <taxon>Pseudomonadati</taxon>
        <taxon>Pseudomonadota</taxon>
        <taxon>Gammaproteobacteria</taxon>
        <taxon>Methylococcales</taxon>
        <taxon>Methylococcaceae</taxon>
        <taxon>Methylobacter</taxon>
    </lineage>
</organism>
<keyword evidence="1" id="KW-0812">Transmembrane</keyword>
<sequence>MCINGVRQRGFTLIELILFIVVVSGGLAGIISVVNLSVQRSADPLVRKQAAALADSILEEILLMEYQDPDGLPNVVEGTPSPDRTLLDDVDDYNGLSITNLPAGLSDYAINIAVSDGSATLGVTAKKITVTVTAGNGESLDMTGYRAQY</sequence>
<evidence type="ECO:0000256" key="1">
    <source>
        <dbReference type="SAM" id="Phobius"/>
    </source>
</evidence>
<feature type="transmembrane region" description="Helical" evidence="1">
    <location>
        <begin position="16"/>
        <end position="38"/>
    </location>
</feature>
<evidence type="ECO:0000313" key="2">
    <source>
        <dbReference type="EMBL" id="TRW94327.1"/>
    </source>
</evidence>
<comment type="caution">
    <text evidence="2">The sequence shown here is derived from an EMBL/GenBank/DDBJ whole genome shotgun (WGS) entry which is preliminary data.</text>
</comment>
<dbReference type="RefSeq" id="WP_127029227.1">
    <property type="nucleotide sequence ID" value="NZ_RYFG02000099.1"/>
</dbReference>
<protein>
    <submittedName>
        <fullName evidence="2">Pilus assembly protein MshD</fullName>
    </submittedName>
</protein>
<reference evidence="2 3" key="1">
    <citation type="journal article" date="2019" name="Antonie Van Leeuwenhoek">
        <title>Description of 'Ca. Methylobacter oryzae' KRF1, a novel species from the environmentally important Methylobacter clade 2.</title>
        <authorList>
            <person name="Khatri K."/>
            <person name="Mohite J.A."/>
            <person name="Pandit P.S."/>
            <person name="Bahulikar R."/>
            <person name="Rahalkar M.C."/>
        </authorList>
    </citation>
    <scope>NUCLEOTIDE SEQUENCE [LARGE SCALE GENOMIC DNA]</scope>
    <source>
        <strain evidence="2 3">KRF1</strain>
    </source>
</reference>
<accession>A0ABY3C9J0</accession>
<name>A0ABY3C9J0_9GAMM</name>
<keyword evidence="3" id="KW-1185">Reference proteome</keyword>
<dbReference type="EMBL" id="RYFG02000099">
    <property type="protein sequence ID" value="TRW94327.1"/>
    <property type="molecule type" value="Genomic_DNA"/>
</dbReference>
<evidence type="ECO:0000313" key="3">
    <source>
        <dbReference type="Proteomes" id="UP000733744"/>
    </source>
</evidence>